<reference evidence="6" key="1">
    <citation type="submission" date="2015-09" db="EMBL/GenBank/DDBJ databases">
        <authorList>
            <person name="Fill T.P."/>
            <person name="Baretta J.F."/>
            <person name="de Almeida L.G."/>
            <person name="Rocha M."/>
            <person name="de Souza D.H."/>
            <person name="Malavazi I."/>
            <person name="Cerdeira L.T."/>
            <person name="Hong H."/>
            <person name="Samborskyy M."/>
            <person name="de Vasconcelos A.T."/>
            <person name="Leadlay P."/>
            <person name="Rodrigues-Filho E."/>
        </authorList>
    </citation>
    <scope>NUCLEOTIDE SEQUENCE [LARGE SCALE GENOMIC DNA]</scope>
    <source>
        <strain evidence="6">LaBioMMi 136</strain>
    </source>
</reference>
<feature type="transmembrane region" description="Helical" evidence="3">
    <location>
        <begin position="655"/>
        <end position="671"/>
    </location>
</feature>
<organism evidence="5 6">
    <name type="scientific">Penicillium brasilianum</name>
    <dbReference type="NCBI Taxonomy" id="104259"/>
    <lineage>
        <taxon>Eukaryota</taxon>
        <taxon>Fungi</taxon>
        <taxon>Dikarya</taxon>
        <taxon>Ascomycota</taxon>
        <taxon>Pezizomycotina</taxon>
        <taxon>Eurotiomycetes</taxon>
        <taxon>Eurotiomycetidae</taxon>
        <taxon>Eurotiales</taxon>
        <taxon>Aspergillaceae</taxon>
        <taxon>Penicillium</taxon>
    </lineage>
</organism>
<feature type="transmembrane region" description="Helical" evidence="3">
    <location>
        <begin position="629"/>
        <end position="648"/>
    </location>
</feature>
<dbReference type="InterPro" id="IPR036291">
    <property type="entry name" value="NAD(P)-bd_dom_sf"/>
</dbReference>
<dbReference type="Gene3D" id="3.40.50.720">
    <property type="entry name" value="NAD(P)-binding Rossmann-like Domain"/>
    <property type="match status" value="1"/>
</dbReference>
<keyword evidence="1" id="KW-0560">Oxidoreductase</keyword>
<evidence type="ECO:0000259" key="4">
    <source>
        <dbReference type="Pfam" id="PF01370"/>
    </source>
</evidence>
<protein>
    <recommendedName>
        <fullName evidence="4">NAD-dependent epimerase/dehydratase domain-containing protein</fullName>
    </recommendedName>
</protein>
<evidence type="ECO:0000256" key="2">
    <source>
        <dbReference type="ARBA" id="ARBA00023445"/>
    </source>
</evidence>
<evidence type="ECO:0000256" key="3">
    <source>
        <dbReference type="SAM" id="Phobius"/>
    </source>
</evidence>
<keyword evidence="3" id="KW-0812">Transmembrane</keyword>
<dbReference type="AlphaFoldDB" id="A0A1S9RD62"/>
<dbReference type="PANTHER" id="PTHR10366">
    <property type="entry name" value="NAD DEPENDENT EPIMERASE/DEHYDRATASE"/>
    <property type="match status" value="1"/>
</dbReference>
<feature type="domain" description="NAD-dependent epimerase/dehydratase" evidence="4">
    <location>
        <begin position="7"/>
        <end position="254"/>
    </location>
</feature>
<evidence type="ECO:0000256" key="1">
    <source>
        <dbReference type="ARBA" id="ARBA00023002"/>
    </source>
</evidence>
<dbReference type="FunFam" id="3.40.50.720:FF:000085">
    <property type="entry name" value="Dihydroflavonol reductase"/>
    <property type="match status" value="1"/>
</dbReference>
<feature type="transmembrane region" description="Helical" evidence="3">
    <location>
        <begin position="550"/>
        <end position="570"/>
    </location>
</feature>
<dbReference type="EMBL" id="LJBN01000199">
    <property type="protein sequence ID" value="OOQ83335.1"/>
    <property type="molecule type" value="Genomic_DNA"/>
</dbReference>
<dbReference type="GO" id="GO:0016616">
    <property type="term" value="F:oxidoreductase activity, acting on the CH-OH group of donors, NAD or NADP as acceptor"/>
    <property type="evidence" value="ECO:0007669"/>
    <property type="project" value="TreeGrafter"/>
</dbReference>
<evidence type="ECO:0000313" key="5">
    <source>
        <dbReference type="EMBL" id="OOQ83335.1"/>
    </source>
</evidence>
<gene>
    <name evidence="5" type="ORF">PEBR_35155</name>
</gene>
<dbReference type="PANTHER" id="PTHR10366:SF812">
    <property type="entry name" value="VPS9 DOMAIN-CONTAINING PROTEIN"/>
    <property type="match status" value="1"/>
</dbReference>
<name>A0A1S9RD62_PENBI</name>
<comment type="caution">
    <text evidence="5">The sequence shown here is derived from an EMBL/GenBank/DDBJ whole genome shotgun (WGS) entry which is preliminary data.</text>
</comment>
<feature type="transmembrane region" description="Helical" evidence="3">
    <location>
        <begin position="591"/>
        <end position="609"/>
    </location>
</feature>
<keyword evidence="3" id="KW-1133">Transmembrane helix</keyword>
<sequence length="672" mass="75239">MAEKKSLVTGASGFIASHVVQQLLEKGEQVHATVRSTSNKKKISHLLEMQERWPGKLTLFEADLLVAGSFQAPMTGCSVVYHIASPFLIENKIRNGEKEVVEPALKGTQNVLDAVQRCKTVNLVILTSSVAAIFGDNADVLEMKNKTLSVDYFNTTSSIRHNSYSYSKTVAEKEAWKLYKAQPNPPRWKLVTINPGLVLGPSLSQASESGSLSLLDQLLSGQLSLGVPDLWFGIVDVREVATAHIRAAEAPDSHGRYILADNRTHGFVELARILRSITRSSRIPTNKLPNILVRLSGPFLGFSQKWLKRNLGIGFDIDNHTSLNDLKIVYRPLEETLADHYRSWKIWEERVKKSLCFVIVPAGFLRANSQCWDIGMCLSRLHISEESLDILYGENIFVVNFNGNGETALQEDITERNRRRIRYVLVFMTDGSVFRQPNASAWASFLPTLKVLQVIIEQPIEGRGYWMVRKEYQDAPTLEQELDDWNKAARCFFECFHRYLGAATRLEIDGGSRKITQSLISLLSPPECEIIYHPEGDFIFGRDKRYHENLIMPSTTLLTAAGYGSVLIAIKHALTGKQFQSLRQFQELPNIAYTCSTVGWYQGSAYLILTGLLNLHWAQNPKALGEPVSRAMAALLVIIAWSSSAWYLRRGIKASGFLTAVAGILQAYAALY</sequence>
<comment type="similarity">
    <text evidence="2">Belongs to the NAD(P)-dependent epimerase/dehydratase family. Dihydroflavonol-4-reductase subfamily.</text>
</comment>
<accession>A0A1S9RD62</accession>
<dbReference type="SUPFAM" id="SSF51735">
    <property type="entry name" value="NAD(P)-binding Rossmann-fold domains"/>
    <property type="match status" value="1"/>
</dbReference>
<dbReference type="InterPro" id="IPR050425">
    <property type="entry name" value="NAD(P)_dehydrat-like"/>
</dbReference>
<keyword evidence="3" id="KW-0472">Membrane</keyword>
<dbReference type="Proteomes" id="UP000190744">
    <property type="component" value="Unassembled WGS sequence"/>
</dbReference>
<dbReference type="InterPro" id="IPR001509">
    <property type="entry name" value="Epimerase_deHydtase"/>
</dbReference>
<proteinExistence type="inferred from homology"/>
<evidence type="ECO:0000313" key="6">
    <source>
        <dbReference type="Proteomes" id="UP000190744"/>
    </source>
</evidence>
<dbReference type="Pfam" id="PF01370">
    <property type="entry name" value="Epimerase"/>
    <property type="match status" value="1"/>
</dbReference>